<evidence type="ECO:0000256" key="4">
    <source>
        <dbReference type="ARBA" id="ARBA00023224"/>
    </source>
</evidence>
<keyword evidence="4 6" id="KW-0807">Transducer</keyword>
<dbReference type="Pfam" id="PF00672">
    <property type="entry name" value="HAMP"/>
    <property type="match status" value="1"/>
</dbReference>
<evidence type="ECO:0000313" key="11">
    <source>
        <dbReference type="Proteomes" id="UP000050398"/>
    </source>
</evidence>
<dbReference type="SUPFAM" id="SSF58104">
    <property type="entry name" value="Methyl-accepting chemotaxis protein (MCP) signaling domain"/>
    <property type="match status" value="1"/>
</dbReference>
<dbReference type="Pfam" id="PF00015">
    <property type="entry name" value="MCPsignal"/>
    <property type="match status" value="1"/>
</dbReference>
<evidence type="ECO:0008006" key="12">
    <source>
        <dbReference type="Google" id="ProtNLM"/>
    </source>
</evidence>
<comment type="caution">
    <text evidence="10">The sequence shown here is derived from an EMBL/GenBank/DDBJ whole genome shotgun (WGS) entry which is preliminary data.</text>
</comment>
<evidence type="ECO:0000256" key="1">
    <source>
        <dbReference type="ARBA" id="ARBA00004236"/>
    </source>
</evidence>
<comment type="subcellular location">
    <subcellularLocation>
        <location evidence="1">Cell membrane</location>
    </subcellularLocation>
</comment>
<dbReference type="PANTHER" id="PTHR32089:SF112">
    <property type="entry name" value="LYSOZYME-LIKE PROTEIN-RELATED"/>
    <property type="match status" value="1"/>
</dbReference>
<dbReference type="PROSITE" id="PS50111">
    <property type="entry name" value="CHEMOTAXIS_TRANSDUC_2"/>
    <property type="match status" value="1"/>
</dbReference>
<feature type="transmembrane region" description="Helical" evidence="7">
    <location>
        <begin position="38"/>
        <end position="60"/>
    </location>
</feature>
<protein>
    <recommendedName>
        <fullName evidence="12">Methyl-accepting chemotaxis protein</fullName>
    </recommendedName>
</protein>
<evidence type="ECO:0000256" key="2">
    <source>
        <dbReference type="ARBA" id="ARBA00022475"/>
    </source>
</evidence>
<gene>
    <name evidence="10" type="ORF">AM506_15720</name>
</gene>
<dbReference type="AlphaFoldDB" id="A0A0P6VV20"/>
<evidence type="ECO:0000313" key="10">
    <source>
        <dbReference type="EMBL" id="KPL58568.1"/>
    </source>
</evidence>
<feature type="domain" description="Methyl-accepting transducer" evidence="8">
    <location>
        <begin position="304"/>
        <end position="540"/>
    </location>
</feature>
<dbReference type="PROSITE" id="PS50885">
    <property type="entry name" value="HAMP"/>
    <property type="match status" value="1"/>
</dbReference>
<keyword evidence="7" id="KW-0812">Transmembrane</keyword>
<dbReference type="Gene3D" id="1.10.287.950">
    <property type="entry name" value="Methyl-accepting chemotaxis protein"/>
    <property type="match status" value="1"/>
</dbReference>
<feature type="transmembrane region" description="Helical" evidence="7">
    <location>
        <begin position="208"/>
        <end position="230"/>
    </location>
</feature>
<reference evidence="10 11" key="1">
    <citation type="submission" date="2015-08" db="EMBL/GenBank/DDBJ databases">
        <title>Draft Genome Sequence of Bacillus vietnamensis UCD-SED5.</title>
        <authorList>
            <person name="Lee R.D."/>
            <person name="Jospin G."/>
            <person name="Lang J.M."/>
            <person name="Coil D.A."/>
            <person name="Eisen J.A."/>
        </authorList>
    </citation>
    <scope>NUCLEOTIDE SEQUENCE [LARGE SCALE GENOMIC DNA]</scope>
    <source>
        <strain evidence="10 11">UCD-SED5</strain>
    </source>
</reference>
<dbReference type="Proteomes" id="UP000050398">
    <property type="component" value="Unassembled WGS sequence"/>
</dbReference>
<comment type="similarity">
    <text evidence="5">Belongs to the methyl-accepting chemotaxis (MCP) protein family.</text>
</comment>
<dbReference type="GO" id="GO:0007165">
    <property type="term" value="P:signal transduction"/>
    <property type="evidence" value="ECO:0007669"/>
    <property type="project" value="UniProtKB-KW"/>
</dbReference>
<dbReference type="Gene3D" id="6.10.340.10">
    <property type="match status" value="1"/>
</dbReference>
<dbReference type="SMART" id="SM00283">
    <property type="entry name" value="MA"/>
    <property type="match status" value="1"/>
</dbReference>
<evidence type="ECO:0000256" key="5">
    <source>
        <dbReference type="ARBA" id="ARBA00029447"/>
    </source>
</evidence>
<accession>A0A0P6VV20</accession>
<sequence length="590" mass="66468">MKTKPFSMRKNIWSFINCFNSNKIFSKMSFKHSIKNKLAYTFLLNAVLFISCVGLALFSLNHLMQDMRFMKDTGEHSVEITELSRLINAKDIRIADYITFLNDEDVKEYRKLRGELNSNTDEILKGLDEKDQGMIETFSRNNKKIDELFIKEIAPAVVRLDEDLYTDARRQISVLRDENNRLLLEIRERTLQQQDSVLKTTEKNMNTLFFWLIGFVILSLLISGLIVNLVSNKINRSIGKILTVTKAVAHGDLTLSVPPTRRKDEIGQLNFSIRHMVERLRELVVAIKDSSYTVQSNSQHIKHLTDSINSSSHQVADSMYRLSSSSEDQVAAAGELNNQYQTFDDQVTQVEINGKSLLELSSSMQGTTVKGYKSMIASTNQIEMVYEKIKKTYDLLDRLENSATDISNLTESIKKIADQTNLLSLNASIEAARAGEAGKGFSVVANEVRKLAQDVDTSLVEINHSVKNVQHISGEVSSSLKDGYKELGIGKDYIQTTGDNFKEMKKQVSGMVVNITEISSSLDLLKEYKGHIHVAFQSVSSVGKEFNNGTITINSSVQEQNGLIETLYVQSDDLMQKADQLSGLVKTFKM</sequence>
<dbReference type="PATRIC" id="fig|218284.4.peg.1341"/>
<keyword evidence="2" id="KW-1003">Cell membrane</keyword>
<evidence type="ECO:0000256" key="3">
    <source>
        <dbReference type="ARBA" id="ARBA00023136"/>
    </source>
</evidence>
<keyword evidence="3 7" id="KW-0472">Membrane</keyword>
<name>A0A0P6VV20_9BACI</name>
<proteinExistence type="inferred from homology"/>
<dbReference type="InterPro" id="IPR004089">
    <property type="entry name" value="MCPsignal_dom"/>
</dbReference>
<dbReference type="GO" id="GO:0005886">
    <property type="term" value="C:plasma membrane"/>
    <property type="evidence" value="ECO:0007669"/>
    <property type="project" value="UniProtKB-SubCell"/>
</dbReference>
<evidence type="ECO:0000256" key="7">
    <source>
        <dbReference type="SAM" id="Phobius"/>
    </source>
</evidence>
<organism evidence="10 11">
    <name type="scientific">Rossellomorea vietnamensis</name>
    <dbReference type="NCBI Taxonomy" id="218284"/>
    <lineage>
        <taxon>Bacteria</taxon>
        <taxon>Bacillati</taxon>
        <taxon>Bacillota</taxon>
        <taxon>Bacilli</taxon>
        <taxon>Bacillales</taxon>
        <taxon>Bacillaceae</taxon>
        <taxon>Rossellomorea</taxon>
    </lineage>
</organism>
<evidence type="ECO:0000259" key="9">
    <source>
        <dbReference type="PROSITE" id="PS50885"/>
    </source>
</evidence>
<evidence type="ECO:0000256" key="6">
    <source>
        <dbReference type="PROSITE-ProRule" id="PRU00284"/>
    </source>
</evidence>
<evidence type="ECO:0000259" key="8">
    <source>
        <dbReference type="PROSITE" id="PS50111"/>
    </source>
</evidence>
<dbReference type="SMART" id="SM00304">
    <property type="entry name" value="HAMP"/>
    <property type="match status" value="1"/>
</dbReference>
<dbReference type="EMBL" id="LIXZ01000014">
    <property type="protein sequence ID" value="KPL58568.1"/>
    <property type="molecule type" value="Genomic_DNA"/>
</dbReference>
<dbReference type="CDD" id="cd06225">
    <property type="entry name" value="HAMP"/>
    <property type="match status" value="1"/>
</dbReference>
<keyword evidence="7" id="KW-1133">Transmembrane helix</keyword>
<dbReference type="InterPro" id="IPR003660">
    <property type="entry name" value="HAMP_dom"/>
</dbReference>
<feature type="domain" description="HAMP" evidence="9">
    <location>
        <begin position="232"/>
        <end position="285"/>
    </location>
</feature>
<dbReference type="PANTHER" id="PTHR32089">
    <property type="entry name" value="METHYL-ACCEPTING CHEMOTAXIS PROTEIN MCPB"/>
    <property type="match status" value="1"/>
</dbReference>